<dbReference type="Pfam" id="PF25172">
    <property type="entry name" value="Beta-prop_WDR3_2nd"/>
    <property type="match status" value="1"/>
</dbReference>
<dbReference type="CDD" id="cd00200">
    <property type="entry name" value="WD40"/>
    <property type="match status" value="2"/>
</dbReference>
<feature type="repeat" description="WD" evidence="3">
    <location>
        <begin position="787"/>
        <end position="828"/>
    </location>
</feature>
<feature type="repeat" description="WD" evidence="3">
    <location>
        <begin position="742"/>
        <end position="783"/>
    </location>
</feature>
<evidence type="ECO:0000256" key="4">
    <source>
        <dbReference type="SAM" id="MobiDB-lite"/>
    </source>
</evidence>
<dbReference type="SMART" id="SM00320">
    <property type="entry name" value="WD40"/>
    <property type="match status" value="14"/>
</dbReference>
<feature type="repeat" description="WD" evidence="3">
    <location>
        <begin position="490"/>
        <end position="531"/>
    </location>
</feature>
<keyword evidence="1 3" id="KW-0853">WD repeat</keyword>
<protein>
    <recommendedName>
        <fullName evidence="5">NACHT domain-containing protein</fullName>
    </recommendedName>
</protein>
<feature type="repeat" description="WD" evidence="3">
    <location>
        <begin position="699"/>
        <end position="740"/>
    </location>
</feature>
<dbReference type="InterPro" id="IPR036322">
    <property type="entry name" value="WD40_repeat_dom_sf"/>
</dbReference>
<reference evidence="6 7" key="1">
    <citation type="journal article" date="2020" name="ISME J.">
        <title>Uncovering the hidden diversity of litter-decomposition mechanisms in mushroom-forming fungi.</title>
        <authorList>
            <person name="Floudas D."/>
            <person name="Bentzer J."/>
            <person name="Ahren D."/>
            <person name="Johansson T."/>
            <person name="Persson P."/>
            <person name="Tunlid A."/>
        </authorList>
    </citation>
    <scope>NUCLEOTIDE SEQUENCE [LARGE SCALE GENOMIC DNA]</scope>
    <source>
        <strain evidence="6 7">CBS 291.85</strain>
    </source>
</reference>
<dbReference type="PROSITE" id="PS50837">
    <property type="entry name" value="NACHT"/>
    <property type="match status" value="1"/>
</dbReference>
<dbReference type="GO" id="GO:1990234">
    <property type="term" value="C:transferase complex"/>
    <property type="evidence" value="ECO:0007669"/>
    <property type="project" value="UniProtKB-ARBA"/>
</dbReference>
<dbReference type="InterPro" id="IPR027417">
    <property type="entry name" value="P-loop_NTPase"/>
</dbReference>
<dbReference type="OrthoDB" id="538223at2759"/>
<dbReference type="InterPro" id="IPR007111">
    <property type="entry name" value="NACHT_NTPase"/>
</dbReference>
<feature type="repeat" description="WD" evidence="3">
    <location>
        <begin position="1045"/>
        <end position="1079"/>
    </location>
</feature>
<sequence length="1172" mass="130882">MEMGRVKGLREAELKKMKVWVRTKTFRTINSIKTELGNPEGHEAQKVPVYFGVHEDENDPQQGNNTIGHHIRNQSRNNSASQRQIQENSNTREQTIVSQSMFTNASNFTIPGVAIGNVGRDFIHTTNNNFGANEKAEILKELKQKLNPIAKPARKTDTCLEGTRVKILNDLCNWAIEANTTIAWIYGIAGTGKSAIAVSLAHKIRKMDTKKEVKLALTFHCVKGQETSDICNLVPTLSYHFAQVFPEYGKGLLESLNEDPSLDSTSLSLSEQLELFLNPPVLEKLIIKSSEKLVIIIIDGLDEWGTGSNHTELLRHLKTLNQFAWLKIIVTSRPNPEITKELMGGLFIKKIDLTDHIGTADDLRKLITTKLPWVLNEKMDNMLAKANGLFIWSQPLQSWGAEKQPKLGAKKGKKSKFLMKFMKSSTISKVIDAISQKKSSQDKVTVPNLSQIGQNDTVEQPRLNVVEGFTKHIQNAIKIGRHRWINLPMTISATSAVESVAYSLDGRYIVSGSGDNTVRIWDVQTGHQFGESFIGHTECVWSVAYSPDGRHVVSGSDDYTLRTWDIQTGQQVGESLEGHRDGVHSVAFSPDGRHVVSGSEDNTVRIWDVQTGQQFGEPMKGHTKRVWSVAYSLDGRHVVSGSADYTIRIWDIQTGQQVGKPLDGHTVAFSPDGRHVVSGYYNTIRIWDMQTRQQVGELLEGYTGWVSSVAFSPDGRHVVSGSNDYTIRIWDMQTCQQVGKPLEGHTDRVKSVAFSPDGRHVVSGSDDCTIRIWDIQTFQQFEEPQQLSNHTDAIRSVAFSPDGRHVVSGSDDCTIRIWDMQTWQQVGKPLKGHIDWVQSVAFSPDGRHVVSGSEDRTIRIWDMQTCQQVGKPLEGHTDCVRSVAFSPDGRHVVSGSGDKTIRIWDMQTCKQVGKPLEGHTDWVLSVAFSPDGRHVVSGSSDCTIRIWDMQTSQQVGKPQEGHTDEVHSVAFSPDGRHVVSGFSDKTIRIWDMQTCQQFGEPLEGHTNWVESVAFSPDGRYVVSGSFDKTIRIWDMQTCQQIGEPLEGHAGWVQSVAFSPDGRHVVSGSWDKTVRIWNIDPSNPNLIPTSISQYNQENQSCSINAQGWLCTAEPEPKLILWIPSHLRGGFSDLRQVGTIPADAKNFGVKVDWSKFVCGENWTSVWNDNPEDEE</sequence>
<proteinExistence type="predicted"/>
<dbReference type="PROSITE" id="PS00678">
    <property type="entry name" value="WD_REPEATS_1"/>
    <property type="match status" value="13"/>
</dbReference>
<dbReference type="Pfam" id="PF00400">
    <property type="entry name" value="WD40"/>
    <property type="match status" value="7"/>
</dbReference>
<dbReference type="SUPFAM" id="SSF50978">
    <property type="entry name" value="WD40 repeat-like"/>
    <property type="match status" value="2"/>
</dbReference>
<dbReference type="Gene3D" id="2.130.10.10">
    <property type="entry name" value="YVTN repeat-like/Quinoprotein amine dehydrogenase"/>
    <property type="match status" value="6"/>
</dbReference>
<evidence type="ECO:0000256" key="3">
    <source>
        <dbReference type="PROSITE-ProRule" id="PRU00221"/>
    </source>
</evidence>
<dbReference type="InterPro" id="IPR020472">
    <property type="entry name" value="WD40_PAC1"/>
</dbReference>
<dbReference type="PANTHER" id="PTHR22847:SF637">
    <property type="entry name" value="WD REPEAT DOMAIN 5B"/>
    <property type="match status" value="1"/>
</dbReference>
<feature type="repeat" description="WD" evidence="3">
    <location>
        <begin position="576"/>
        <end position="617"/>
    </location>
</feature>
<evidence type="ECO:0000313" key="6">
    <source>
        <dbReference type="EMBL" id="KAF5340142.1"/>
    </source>
</evidence>
<dbReference type="PRINTS" id="PR00320">
    <property type="entry name" value="GPROTEINBRPT"/>
</dbReference>
<dbReference type="PROSITE" id="PS50082">
    <property type="entry name" value="WD_REPEATS_2"/>
    <property type="match status" value="13"/>
</dbReference>
<keyword evidence="2" id="KW-0677">Repeat</keyword>
<feature type="repeat" description="WD" evidence="3">
    <location>
        <begin position="830"/>
        <end position="871"/>
    </location>
</feature>
<keyword evidence="7" id="KW-1185">Reference proteome</keyword>
<feature type="repeat" description="WD" evidence="3">
    <location>
        <begin position="959"/>
        <end position="994"/>
    </location>
</feature>
<feature type="repeat" description="WD" evidence="3">
    <location>
        <begin position="1002"/>
        <end position="1043"/>
    </location>
</feature>
<dbReference type="PANTHER" id="PTHR22847">
    <property type="entry name" value="WD40 REPEAT PROTEIN"/>
    <property type="match status" value="1"/>
</dbReference>
<dbReference type="InterPro" id="IPR015943">
    <property type="entry name" value="WD40/YVTN_repeat-like_dom_sf"/>
</dbReference>
<dbReference type="InterPro" id="IPR019775">
    <property type="entry name" value="WD40_repeat_CS"/>
</dbReference>
<feature type="repeat" description="WD" evidence="3">
    <location>
        <begin position="619"/>
        <end position="660"/>
    </location>
</feature>
<feature type="compositionally biased region" description="Polar residues" evidence="4">
    <location>
        <begin position="74"/>
        <end position="92"/>
    </location>
</feature>
<evidence type="ECO:0000313" key="7">
    <source>
        <dbReference type="Proteomes" id="UP000559256"/>
    </source>
</evidence>
<dbReference type="AlphaFoldDB" id="A0A8H5CE59"/>
<feature type="repeat" description="WD" evidence="3">
    <location>
        <begin position="533"/>
        <end position="574"/>
    </location>
</feature>
<dbReference type="EMBL" id="JAACJM010000178">
    <property type="protein sequence ID" value="KAF5340142.1"/>
    <property type="molecule type" value="Genomic_DNA"/>
</dbReference>
<evidence type="ECO:0000259" key="5">
    <source>
        <dbReference type="PROSITE" id="PS50837"/>
    </source>
</evidence>
<organism evidence="6 7">
    <name type="scientific">Tetrapyrgos nigripes</name>
    <dbReference type="NCBI Taxonomy" id="182062"/>
    <lineage>
        <taxon>Eukaryota</taxon>
        <taxon>Fungi</taxon>
        <taxon>Dikarya</taxon>
        <taxon>Basidiomycota</taxon>
        <taxon>Agaricomycotina</taxon>
        <taxon>Agaricomycetes</taxon>
        <taxon>Agaricomycetidae</taxon>
        <taxon>Agaricales</taxon>
        <taxon>Marasmiineae</taxon>
        <taxon>Marasmiaceae</taxon>
        <taxon>Tetrapyrgos</taxon>
    </lineage>
</organism>
<accession>A0A8H5CE59</accession>
<dbReference type="InterPro" id="IPR056884">
    <property type="entry name" value="NPHP3-like_N"/>
</dbReference>
<dbReference type="Pfam" id="PF24883">
    <property type="entry name" value="NPHP3_N"/>
    <property type="match status" value="1"/>
</dbReference>
<feature type="repeat" description="WD" evidence="3">
    <location>
        <begin position="873"/>
        <end position="914"/>
    </location>
</feature>
<dbReference type="Proteomes" id="UP000559256">
    <property type="component" value="Unassembled WGS sequence"/>
</dbReference>
<evidence type="ECO:0000256" key="2">
    <source>
        <dbReference type="ARBA" id="ARBA00022737"/>
    </source>
</evidence>
<dbReference type="SUPFAM" id="SSF52540">
    <property type="entry name" value="P-loop containing nucleoside triphosphate hydrolases"/>
    <property type="match status" value="1"/>
</dbReference>
<comment type="caution">
    <text evidence="6">The sequence shown here is derived from an EMBL/GenBank/DDBJ whole genome shotgun (WGS) entry which is preliminary data.</text>
</comment>
<gene>
    <name evidence="6" type="ORF">D9758_016858</name>
</gene>
<feature type="region of interest" description="Disordered" evidence="4">
    <location>
        <begin position="54"/>
        <end position="92"/>
    </location>
</feature>
<feature type="repeat" description="WD" evidence="3">
    <location>
        <begin position="916"/>
        <end position="957"/>
    </location>
</feature>
<evidence type="ECO:0000256" key="1">
    <source>
        <dbReference type="ARBA" id="ARBA00022574"/>
    </source>
</evidence>
<dbReference type="PROSITE" id="PS50294">
    <property type="entry name" value="WD_REPEATS_REGION"/>
    <property type="match status" value="13"/>
</dbReference>
<dbReference type="InterPro" id="IPR001680">
    <property type="entry name" value="WD40_rpt"/>
</dbReference>
<feature type="domain" description="NACHT" evidence="5">
    <location>
        <begin position="181"/>
        <end position="335"/>
    </location>
</feature>
<name>A0A8H5CE59_9AGAR</name>
<dbReference type="Gene3D" id="3.40.50.300">
    <property type="entry name" value="P-loop containing nucleotide triphosphate hydrolases"/>
    <property type="match status" value="1"/>
</dbReference>